<dbReference type="GO" id="GO:0003677">
    <property type="term" value="F:DNA binding"/>
    <property type="evidence" value="ECO:0007669"/>
    <property type="project" value="UniProtKB-KW"/>
</dbReference>
<sequence length="133" mass="15326">MFDIIRDIGGITRRIQSTSNTEFRKFGLGNNAFLYVIRVYERPGMFLGELADSLQIDRTTAFRSVRKLVDSGYLELQDDAKDKRIRRVYVTAKGKEVYPKLHAFETACSERLTSRLTEAEKARLTKLLAKLVF</sequence>
<dbReference type="InterPro" id="IPR023187">
    <property type="entry name" value="Tscrpt_reg_MarR-type_CS"/>
</dbReference>
<protein>
    <submittedName>
        <fullName evidence="6">MarR family transcriptional regulator</fullName>
    </submittedName>
</protein>
<dbReference type="PANTHER" id="PTHR42756">
    <property type="entry name" value="TRANSCRIPTIONAL REGULATOR, MARR"/>
    <property type="match status" value="1"/>
</dbReference>
<dbReference type="Pfam" id="PF12802">
    <property type="entry name" value="MarR_2"/>
    <property type="match status" value="1"/>
</dbReference>
<dbReference type="InterPro" id="IPR000835">
    <property type="entry name" value="HTH_MarR-typ"/>
</dbReference>
<dbReference type="SUPFAM" id="SSF46785">
    <property type="entry name" value="Winged helix' DNA-binding domain"/>
    <property type="match status" value="1"/>
</dbReference>
<dbReference type="AlphaFoldDB" id="A0A1Z5ITJ3"/>
<dbReference type="PROSITE" id="PS50995">
    <property type="entry name" value="HTH_MARR_2"/>
    <property type="match status" value="1"/>
</dbReference>
<gene>
    <name evidence="6" type="primary">marR_3</name>
    <name evidence="5" type="synonym">marR_10</name>
    <name evidence="5" type="ORF">IWT140_00721</name>
    <name evidence="6" type="ORF">IWT25_00352</name>
</gene>
<evidence type="ECO:0000256" key="1">
    <source>
        <dbReference type="ARBA" id="ARBA00023015"/>
    </source>
</evidence>
<dbReference type="EMBL" id="BCMH01000003">
    <property type="protein sequence ID" value="GAX03122.1"/>
    <property type="molecule type" value="Genomic_DNA"/>
</dbReference>
<dbReference type="InterPro" id="IPR036390">
    <property type="entry name" value="WH_DNA-bd_sf"/>
</dbReference>
<organism evidence="6 7">
    <name type="scientific">Secundilactobacillus pentosiphilus</name>
    <dbReference type="NCBI Taxonomy" id="1714682"/>
    <lineage>
        <taxon>Bacteria</taxon>
        <taxon>Bacillati</taxon>
        <taxon>Bacillota</taxon>
        <taxon>Bacilli</taxon>
        <taxon>Lactobacillales</taxon>
        <taxon>Lactobacillaceae</taxon>
        <taxon>Secundilactobacillus</taxon>
    </lineage>
</organism>
<name>A0A1Z5ITJ3_9LACO</name>
<reference evidence="7 8" key="1">
    <citation type="submission" date="2015-11" db="EMBL/GenBank/DDBJ databases">
        <title>Draft genome sequences of new species of the genus Lactobacillus isolated from orchardgrass silage.</title>
        <authorList>
            <person name="Tohno M."/>
            <person name="Tanizawa Y."/>
            <person name="Arita M."/>
        </authorList>
    </citation>
    <scope>NUCLEOTIDE SEQUENCE [LARGE SCALE GENOMIC DNA]</scope>
    <source>
        <strain evidence="5 8">IWT140</strain>
        <strain evidence="6 7">IWT25</strain>
    </source>
</reference>
<dbReference type="InterPro" id="IPR036388">
    <property type="entry name" value="WH-like_DNA-bd_sf"/>
</dbReference>
<dbReference type="PROSITE" id="PS01117">
    <property type="entry name" value="HTH_MARR_1"/>
    <property type="match status" value="1"/>
</dbReference>
<evidence type="ECO:0000313" key="8">
    <source>
        <dbReference type="Proteomes" id="UP000198430"/>
    </source>
</evidence>
<dbReference type="PRINTS" id="PR00598">
    <property type="entry name" value="HTHMARR"/>
</dbReference>
<keyword evidence="1" id="KW-0805">Transcription regulation</keyword>
<accession>A0A1Z5ITJ3</accession>
<evidence type="ECO:0000313" key="7">
    <source>
        <dbReference type="Proteomes" id="UP000198414"/>
    </source>
</evidence>
<dbReference type="Proteomes" id="UP000198430">
    <property type="component" value="Unassembled WGS sequence"/>
</dbReference>
<accession>A0A1Z5ING2</accession>
<feature type="domain" description="HTH marR-type" evidence="4">
    <location>
        <begin position="1"/>
        <end position="133"/>
    </location>
</feature>
<evidence type="ECO:0000256" key="3">
    <source>
        <dbReference type="ARBA" id="ARBA00023163"/>
    </source>
</evidence>
<keyword evidence="8" id="KW-1185">Reference proteome</keyword>
<evidence type="ECO:0000259" key="4">
    <source>
        <dbReference type="PROSITE" id="PS50995"/>
    </source>
</evidence>
<dbReference type="Proteomes" id="UP000198414">
    <property type="component" value="Unassembled WGS sequence"/>
</dbReference>
<dbReference type="OrthoDB" id="6462103at2"/>
<dbReference type="PANTHER" id="PTHR42756:SF2">
    <property type="entry name" value="MARR FAMILY REGULATORY PROTEIN"/>
    <property type="match status" value="1"/>
</dbReference>
<dbReference type="RefSeq" id="WP_089088095.1">
    <property type="nucleotide sequence ID" value="NZ_BCMH01000003.1"/>
</dbReference>
<keyword evidence="2" id="KW-0238">DNA-binding</keyword>
<evidence type="ECO:0000313" key="6">
    <source>
        <dbReference type="EMBL" id="GAX05049.1"/>
    </source>
</evidence>
<dbReference type="GO" id="GO:0003700">
    <property type="term" value="F:DNA-binding transcription factor activity"/>
    <property type="evidence" value="ECO:0007669"/>
    <property type="project" value="InterPro"/>
</dbReference>
<keyword evidence="3" id="KW-0804">Transcription</keyword>
<evidence type="ECO:0000256" key="2">
    <source>
        <dbReference type="ARBA" id="ARBA00023125"/>
    </source>
</evidence>
<comment type="caution">
    <text evidence="6">The sequence shown here is derived from an EMBL/GenBank/DDBJ whole genome shotgun (WGS) entry which is preliminary data.</text>
</comment>
<dbReference type="EMBL" id="BCMI01000002">
    <property type="protein sequence ID" value="GAX05049.1"/>
    <property type="molecule type" value="Genomic_DNA"/>
</dbReference>
<dbReference type="Gene3D" id="1.10.10.10">
    <property type="entry name" value="Winged helix-like DNA-binding domain superfamily/Winged helix DNA-binding domain"/>
    <property type="match status" value="1"/>
</dbReference>
<proteinExistence type="predicted"/>
<dbReference type="SMART" id="SM00347">
    <property type="entry name" value="HTH_MARR"/>
    <property type="match status" value="1"/>
</dbReference>
<evidence type="ECO:0000313" key="5">
    <source>
        <dbReference type="EMBL" id="GAX03122.1"/>
    </source>
</evidence>